<dbReference type="OrthoDB" id="9805828at2"/>
<dbReference type="Gene3D" id="1.10.760.10">
    <property type="entry name" value="Cytochrome c-like domain"/>
    <property type="match status" value="1"/>
</dbReference>
<keyword evidence="1 4" id="KW-0349">Heme</keyword>
<sequence length="141" mass="14643" precursor="true">MERRLLTLTGLALSVVVASCTGSDDAAPATDGGAAQAPAVEERPLSDAVALYSGGTQPSCAFCHGAKGEGAMMGPALDGLGEDWTIDELASFISDPPAYAADHARLTELAGRYQMPMPKPSGFDASDSRVMARWLLEGMPR</sequence>
<dbReference type="GO" id="GO:0020037">
    <property type="term" value="F:heme binding"/>
    <property type="evidence" value="ECO:0007669"/>
    <property type="project" value="InterPro"/>
</dbReference>
<evidence type="ECO:0000313" key="8">
    <source>
        <dbReference type="Proteomes" id="UP000319342"/>
    </source>
</evidence>
<keyword evidence="2 4" id="KW-0479">Metal-binding</keyword>
<evidence type="ECO:0000256" key="4">
    <source>
        <dbReference type="PROSITE-ProRule" id="PRU00433"/>
    </source>
</evidence>
<keyword evidence="3 4" id="KW-0408">Iron</keyword>
<proteinExistence type="predicted"/>
<dbReference type="GO" id="GO:0046872">
    <property type="term" value="F:metal ion binding"/>
    <property type="evidence" value="ECO:0007669"/>
    <property type="project" value="UniProtKB-KW"/>
</dbReference>
<name>A0A518CWP0_9BACT</name>
<organism evidence="7 8">
    <name type="scientific">Rohdeia mirabilis</name>
    <dbReference type="NCBI Taxonomy" id="2528008"/>
    <lineage>
        <taxon>Bacteria</taxon>
        <taxon>Pseudomonadati</taxon>
        <taxon>Planctomycetota</taxon>
        <taxon>Planctomycetia</taxon>
        <taxon>Planctomycetia incertae sedis</taxon>
        <taxon>Rohdeia</taxon>
    </lineage>
</organism>
<keyword evidence="8" id="KW-1185">Reference proteome</keyword>
<dbReference type="EMBL" id="CP036290">
    <property type="protein sequence ID" value="QDU83629.1"/>
    <property type="molecule type" value="Genomic_DNA"/>
</dbReference>
<gene>
    <name evidence="7" type="primary">cccB</name>
    <name evidence="7" type="ORF">Pla163_07280</name>
</gene>
<evidence type="ECO:0000256" key="5">
    <source>
        <dbReference type="SAM" id="SignalP"/>
    </source>
</evidence>
<protein>
    <submittedName>
        <fullName evidence="7">Cytochrome c-551</fullName>
    </submittedName>
</protein>
<keyword evidence="5" id="KW-0732">Signal</keyword>
<dbReference type="InterPro" id="IPR036909">
    <property type="entry name" value="Cyt_c-like_dom_sf"/>
</dbReference>
<reference evidence="7 8" key="1">
    <citation type="submission" date="2019-02" db="EMBL/GenBank/DDBJ databases">
        <title>Deep-cultivation of Planctomycetes and their phenomic and genomic characterization uncovers novel biology.</title>
        <authorList>
            <person name="Wiegand S."/>
            <person name="Jogler M."/>
            <person name="Boedeker C."/>
            <person name="Pinto D."/>
            <person name="Vollmers J."/>
            <person name="Rivas-Marin E."/>
            <person name="Kohn T."/>
            <person name="Peeters S.H."/>
            <person name="Heuer A."/>
            <person name="Rast P."/>
            <person name="Oberbeckmann S."/>
            <person name="Bunk B."/>
            <person name="Jeske O."/>
            <person name="Meyerdierks A."/>
            <person name="Storesund J.E."/>
            <person name="Kallscheuer N."/>
            <person name="Luecker S."/>
            <person name="Lage O.M."/>
            <person name="Pohl T."/>
            <person name="Merkel B.J."/>
            <person name="Hornburger P."/>
            <person name="Mueller R.-W."/>
            <person name="Bruemmer F."/>
            <person name="Labrenz M."/>
            <person name="Spormann A.M."/>
            <person name="Op den Camp H."/>
            <person name="Overmann J."/>
            <person name="Amann R."/>
            <person name="Jetten M.S.M."/>
            <person name="Mascher T."/>
            <person name="Medema M.H."/>
            <person name="Devos D.P."/>
            <person name="Kaster A.-K."/>
            <person name="Ovreas L."/>
            <person name="Rohde M."/>
            <person name="Galperin M.Y."/>
            <person name="Jogler C."/>
        </authorList>
    </citation>
    <scope>NUCLEOTIDE SEQUENCE [LARGE SCALE GENOMIC DNA]</scope>
    <source>
        <strain evidence="7 8">Pla163</strain>
    </source>
</reference>
<feature type="chain" id="PRO_5022182226" evidence="5">
    <location>
        <begin position="27"/>
        <end position="141"/>
    </location>
</feature>
<evidence type="ECO:0000259" key="6">
    <source>
        <dbReference type="PROSITE" id="PS51007"/>
    </source>
</evidence>
<dbReference type="SUPFAM" id="SSF46626">
    <property type="entry name" value="Cytochrome c"/>
    <property type="match status" value="1"/>
</dbReference>
<evidence type="ECO:0000256" key="2">
    <source>
        <dbReference type="ARBA" id="ARBA00022723"/>
    </source>
</evidence>
<dbReference type="PROSITE" id="PS51257">
    <property type="entry name" value="PROKAR_LIPOPROTEIN"/>
    <property type="match status" value="1"/>
</dbReference>
<dbReference type="Proteomes" id="UP000319342">
    <property type="component" value="Chromosome"/>
</dbReference>
<dbReference type="RefSeq" id="WP_145183670.1">
    <property type="nucleotide sequence ID" value="NZ_CP036290.1"/>
</dbReference>
<dbReference type="Pfam" id="PF00034">
    <property type="entry name" value="Cytochrom_C"/>
    <property type="match status" value="1"/>
</dbReference>
<evidence type="ECO:0000313" key="7">
    <source>
        <dbReference type="EMBL" id="QDU83629.1"/>
    </source>
</evidence>
<accession>A0A518CWP0</accession>
<dbReference type="AlphaFoldDB" id="A0A518CWP0"/>
<evidence type="ECO:0000256" key="3">
    <source>
        <dbReference type="ARBA" id="ARBA00023004"/>
    </source>
</evidence>
<feature type="domain" description="Cytochrome c" evidence="6">
    <location>
        <begin position="43"/>
        <end position="139"/>
    </location>
</feature>
<feature type="signal peptide" evidence="5">
    <location>
        <begin position="1"/>
        <end position="26"/>
    </location>
</feature>
<dbReference type="InterPro" id="IPR009056">
    <property type="entry name" value="Cyt_c-like_dom"/>
</dbReference>
<dbReference type="PROSITE" id="PS51007">
    <property type="entry name" value="CYTC"/>
    <property type="match status" value="1"/>
</dbReference>
<evidence type="ECO:0000256" key="1">
    <source>
        <dbReference type="ARBA" id="ARBA00022617"/>
    </source>
</evidence>
<dbReference type="GO" id="GO:0009055">
    <property type="term" value="F:electron transfer activity"/>
    <property type="evidence" value="ECO:0007669"/>
    <property type="project" value="InterPro"/>
</dbReference>